<keyword evidence="1" id="KW-0732">Signal</keyword>
<dbReference type="InterPro" id="IPR028082">
    <property type="entry name" value="Peripla_BP_I"/>
</dbReference>
<comment type="caution">
    <text evidence="4">The sequence shown here is derived from an EMBL/GenBank/DDBJ whole genome shotgun (WGS) entry which is preliminary data.</text>
</comment>
<feature type="transmembrane region" description="Helical" evidence="2">
    <location>
        <begin position="538"/>
        <end position="557"/>
    </location>
</feature>
<keyword evidence="5" id="KW-1185">Reference proteome</keyword>
<organism evidence="4 5">
    <name type="scientific">Seminavis robusta</name>
    <dbReference type="NCBI Taxonomy" id="568900"/>
    <lineage>
        <taxon>Eukaryota</taxon>
        <taxon>Sar</taxon>
        <taxon>Stramenopiles</taxon>
        <taxon>Ochrophyta</taxon>
        <taxon>Bacillariophyta</taxon>
        <taxon>Bacillariophyceae</taxon>
        <taxon>Bacillariophycidae</taxon>
        <taxon>Naviculales</taxon>
        <taxon>Naviculaceae</taxon>
        <taxon>Seminavis</taxon>
    </lineage>
</organism>
<dbReference type="InterPro" id="IPR051010">
    <property type="entry name" value="BCAA_transport"/>
</dbReference>
<dbReference type="OrthoDB" id="48356at2759"/>
<keyword evidence="2" id="KW-0472">Membrane</keyword>
<feature type="domain" description="Leucine-binding protein" evidence="3">
    <location>
        <begin position="118"/>
        <end position="447"/>
    </location>
</feature>
<name>A0A9N8F139_9STRA</name>
<proteinExistence type="predicted"/>
<accession>A0A9N8F139</accession>
<feature type="non-terminal residue" evidence="4">
    <location>
        <position position="607"/>
    </location>
</feature>
<evidence type="ECO:0000313" key="4">
    <source>
        <dbReference type="EMBL" id="CAB9530931.1"/>
    </source>
</evidence>
<dbReference type="SUPFAM" id="SSF53822">
    <property type="entry name" value="Periplasmic binding protein-like I"/>
    <property type="match status" value="1"/>
</dbReference>
<protein>
    <submittedName>
        <fullName evidence="4">Leu/Ile/Val-binding protein homolog 5 (Partial)</fullName>
    </submittedName>
</protein>
<dbReference type="AlphaFoldDB" id="A0A9N8F139"/>
<dbReference type="Pfam" id="PF13458">
    <property type="entry name" value="Peripla_BP_6"/>
    <property type="match status" value="1"/>
</dbReference>
<evidence type="ECO:0000256" key="1">
    <source>
        <dbReference type="ARBA" id="ARBA00022729"/>
    </source>
</evidence>
<evidence type="ECO:0000259" key="3">
    <source>
        <dbReference type="Pfam" id="PF13458"/>
    </source>
</evidence>
<dbReference type="PANTHER" id="PTHR30483">
    <property type="entry name" value="LEUCINE-SPECIFIC-BINDING PROTEIN"/>
    <property type="match status" value="1"/>
</dbReference>
<dbReference type="Gene3D" id="3.40.50.2300">
    <property type="match status" value="2"/>
</dbReference>
<keyword evidence="2" id="KW-1133">Transmembrane helix</keyword>
<dbReference type="Proteomes" id="UP001153069">
    <property type="component" value="Unassembled WGS sequence"/>
</dbReference>
<gene>
    <name evidence="4" type="ORF">SEMRO_3117_G344100.1</name>
</gene>
<feature type="transmembrane region" description="Helical" evidence="2">
    <location>
        <begin position="569"/>
        <end position="590"/>
    </location>
</feature>
<dbReference type="InterPro" id="IPR028081">
    <property type="entry name" value="Leu-bd"/>
</dbReference>
<dbReference type="EMBL" id="CAICTM010003115">
    <property type="protein sequence ID" value="CAB9530931.1"/>
    <property type="molecule type" value="Genomic_DNA"/>
</dbReference>
<keyword evidence="2" id="KW-0812">Transmembrane</keyword>
<dbReference type="PANTHER" id="PTHR30483:SF37">
    <property type="entry name" value="ABC TRANSPORTER SUBSTRATE-BINDING PROTEIN"/>
    <property type="match status" value="1"/>
</dbReference>
<reference evidence="4" key="1">
    <citation type="submission" date="2020-06" db="EMBL/GenBank/DDBJ databases">
        <authorList>
            <consortium name="Plant Systems Biology data submission"/>
        </authorList>
    </citation>
    <scope>NUCLEOTIDE SEQUENCE</scope>
    <source>
        <strain evidence="4">D6</strain>
    </source>
</reference>
<evidence type="ECO:0000256" key="2">
    <source>
        <dbReference type="SAM" id="Phobius"/>
    </source>
</evidence>
<evidence type="ECO:0000313" key="5">
    <source>
        <dbReference type="Proteomes" id="UP001153069"/>
    </source>
</evidence>
<sequence length="607" mass="66341">MATETSIVAHGGGGMGRIPTPTAMGFLRRSMLFISLILLWQVPFISSSSNHATTLLVQSRGVEANSSSGGGVVLIDENGQVLNQADAVRGCNYTDEIIIGHATSTGVQDRFYDISIQMLESAIMTIDHINRYPRCGVHLSSGNYSLRLLTYSDDSDPVKVQAISRYMARSNAAHLWTAGFSSTLTQHTAPIAQESDNLLIAAGASQTSVYANRPNVFGTFPPGDNQFHWAFYATRIRGAQTVATLQEDGATLCDGIPNFSQRFNMRYVGSITLPSNSSSSHFVQAAENMAELNPDVVITCVLQPNTCADWISAMRTVKWQPKAQIFSACIGSSTLEAISKTDLNYMMGVTLWDKALKPIPDAITRWTPAQFAKLIEQAAFRNSSYHPPSQSAAISIMVQAMERADSFQDKERIRQILTRDTFTTVFGDVSFDNNGQGKVPSLLLQYDGAQNLHVIYPRERASPNSPFGIVYPMPTWEQRDCLLLSPCQRLYNGTCQPDGACVCPEPLTSLPTKGTNATCKEKIPIEDMGFINSGIVRVGYSMVAIQAGLSLFFLGWTWKHRNQSGVVRLSQPIFLGVIAVGALVMAMAIIPMATETGYRWQIEAGNP</sequence>